<dbReference type="GO" id="GO:0004563">
    <property type="term" value="F:beta-N-acetylhexosaminidase activity"/>
    <property type="evidence" value="ECO:0007669"/>
    <property type="project" value="UniProtKB-ARBA"/>
</dbReference>
<organism evidence="4 5">
    <name type="scientific">Actinobacillus ureae ATCC 25976</name>
    <dbReference type="NCBI Taxonomy" id="887324"/>
    <lineage>
        <taxon>Bacteria</taxon>
        <taxon>Pseudomonadati</taxon>
        <taxon>Pseudomonadota</taxon>
        <taxon>Gammaproteobacteria</taxon>
        <taxon>Pasteurellales</taxon>
        <taxon>Pasteurellaceae</taxon>
        <taxon>Actinobacillus</taxon>
    </lineage>
</organism>
<dbReference type="SUPFAM" id="SSF51445">
    <property type="entry name" value="(Trans)glycosidases"/>
    <property type="match status" value="1"/>
</dbReference>
<dbReference type="InterPro" id="IPR017853">
    <property type="entry name" value="GH"/>
</dbReference>
<comment type="caution">
    <text evidence="4">The sequence shown here is derived from an EMBL/GenBank/DDBJ whole genome shotgun (WGS) entry which is preliminary data.</text>
</comment>
<reference evidence="4 5" key="1">
    <citation type="submission" date="2011-01" db="EMBL/GenBank/DDBJ databases">
        <authorList>
            <person name="Muzny D."/>
            <person name="Qin X."/>
            <person name="Deng J."/>
            <person name="Jiang H."/>
            <person name="Liu Y."/>
            <person name="Qu J."/>
            <person name="Song X.-Z."/>
            <person name="Zhang L."/>
            <person name="Thornton R."/>
            <person name="Coyle M."/>
            <person name="Francisco L."/>
            <person name="Jackson L."/>
            <person name="Javaid M."/>
            <person name="Korchina V."/>
            <person name="Kovar C."/>
            <person name="Mata R."/>
            <person name="Mathew T."/>
            <person name="Ngo R."/>
            <person name="Nguyen L."/>
            <person name="Nguyen N."/>
            <person name="Okwuonu G."/>
            <person name="Ongeri F."/>
            <person name="Pham C."/>
            <person name="Simmons D."/>
            <person name="Wilczek-Boney K."/>
            <person name="Hale W."/>
            <person name="Jakkamsetti A."/>
            <person name="Pham P."/>
            <person name="Ruth R."/>
            <person name="San Lucas F."/>
            <person name="Warren J."/>
            <person name="Zhang J."/>
            <person name="Zhao Z."/>
            <person name="Zhou C."/>
            <person name="Zhu D."/>
            <person name="Lee S."/>
            <person name="Bess C."/>
            <person name="Blankenburg K."/>
            <person name="Forbes L."/>
            <person name="Fu Q."/>
            <person name="Gubbala S."/>
            <person name="Hirani K."/>
            <person name="Jayaseelan J.C."/>
            <person name="Lara F."/>
            <person name="Munidasa M."/>
            <person name="Palculict T."/>
            <person name="Patil S."/>
            <person name="Pu L.-L."/>
            <person name="Saada N."/>
            <person name="Tang L."/>
            <person name="Weissenberger G."/>
            <person name="Zhu Y."/>
            <person name="Hemphill L."/>
            <person name="Shang Y."/>
            <person name="Youmans B."/>
            <person name="Ayvaz T."/>
            <person name="Ross M."/>
            <person name="Santibanez J."/>
            <person name="Aqrawi P."/>
            <person name="Gross S."/>
            <person name="Joshi V."/>
            <person name="Fowler G."/>
            <person name="Nazareth L."/>
            <person name="Reid J."/>
            <person name="Worley K."/>
            <person name="Petrosino J."/>
            <person name="Highlander S."/>
            <person name="Gibbs R."/>
        </authorList>
    </citation>
    <scope>NUCLEOTIDE SEQUENCE [LARGE SCALE GENOMIC DNA]</scope>
    <source>
        <strain evidence="4 5">ATCC 25976</strain>
    </source>
</reference>
<evidence type="ECO:0000313" key="5">
    <source>
        <dbReference type="Proteomes" id="UP000005467"/>
    </source>
</evidence>
<dbReference type="InterPro" id="IPR015883">
    <property type="entry name" value="Glyco_hydro_20_cat"/>
</dbReference>
<accession>E8KIR0</accession>
<dbReference type="Pfam" id="PF00728">
    <property type="entry name" value="Glyco_hydro_20"/>
    <property type="match status" value="1"/>
</dbReference>
<evidence type="ECO:0000313" key="4">
    <source>
        <dbReference type="EMBL" id="EFX91230.1"/>
    </source>
</evidence>
<evidence type="ECO:0000256" key="1">
    <source>
        <dbReference type="ARBA" id="ARBA00006285"/>
    </source>
</evidence>
<dbReference type="AlphaFoldDB" id="E8KIR0"/>
<sequence>MNHSQIKEAGLTLDIARRFYPVETIKQFIDTIHHAGGTFLHLHFSDHENYALESTYLDQSEANAIVKDGTYYNPKTNKPFLIYKQIHDIIYYAKSKNIELVP</sequence>
<gene>
    <name evidence="4" type="ORF">HMPREF0027_1727</name>
</gene>
<evidence type="ECO:0000256" key="2">
    <source>
        <dbReference type="ARBA" id="ARBA00022801"/>
    </source>
</evidence>
<keyword evidence="2" id="KW-0378">Hydrolase</keyword>
<dbReference type="GO" id="GO:0005975">
    <property type="term" value="P:carbohydrate metabolic process"/>
    <property type="evidence" value="ECO:0007669"/>
    <property type="project" value="InterPro"/>
</dbReference>
<keyword evidence="5" id="KW-1185">Reference proteome</keyword>
<feature type="domain" description="Glycoside hydrolase family 20 catalytic" evidence="3">
    <location>
        <begin position="10"/>
        <end position="102"/>
    </location>
</feature>
<dbReference type="HOGENOM" id="CLU_2271389_0_0_6"/>
<proteinExistence type="inferred from homology"/>
<protein>
    <recommendedName>
        <fullName evidence="3">Glycoside hydrolase family 20 catalytic domain-containing protein</fullName>
    </recommendedName>
</protein>
<dbReference type="Gene3D" id="3.20.20.80">
    <property type="entry name" value="Glycosidases"/>
    <property type="match status" value="1"/>
</dbReference>
<evidence type="ECO:0000259" key="3">
    <source>
        <dbReference type="Pfam" id="PF00728"/>
    </source>
</evidence>
<comment type="similarity">
    <text evidence="1">Belongs to the glycosyl hydrolase 20 family.</text>
</comment>
<dbReference type="Proteomes" id="UP000005467">
    <property type="component" value="Unassembled WGS sequence"/>
</dbReference>
<name>E8KIR0_9PAST</name>
<dbReference type="EMBL" id="AEVG01000117">
    <property type="protein sequence ID" value="EFX91230.1"/>
    <property type="molecule type" value="Genomic_DNA"/>
</dbReference>